<dbReference type="HAMAP" id="MF_00652">
    <property type="entry name" value="UPF0246"/>
    <property type="match status" value="1"/>
</dbReference>
<dbReference type="GO" id="GO:0005829">
    <property type="term" value="C:cytosol"/>
    <property type="evidence" value="ECO:0007669"/>
    <property type="project" value="TreeGrafter"/>
</dbReference>
<organism evidence="2 3">
    <name type="scientific">Dubosiella newyorkensis</name>
    <dbReference type="NCBI Taxonomy" id="1862672"/>
    <lineage>
        <taxon>Bacteria</taxon>
        <taxon>Bacillati</taxon>
        <taxon>Bacillota</taxon>
        <taxon>Erysipelotrichia</taxon>
        <taxon>Erysipelotrichales</taxon>
        <taxon>Erysipelotrichaceae</taxon>
        <taxon>Dubosiella</taxon>
    </lineage>
</organism>
<gene>
    <name evidence="2" type="ORF">BO225_09070</name>
</gene>
<evidence type="ECO:0000313" key="2">
    <source>
        <dbReference type="EMBL" id="OLU45282.1"/>
    </source>
</evidence>
<dbReference type="Pfam" id="PF03883">
    <property type="entry name" value="H2O2_YaaD"/>
    <property type="match status" value="1"/>
</dbReference>
<keyword evidence="3" id="KW-1185">Reference proteome</keyword>
<evidence type="ECO:0000256" key="1">
    <source>
        <dbReference type="HAMAP-Rule" id="MF_00652"/>
    </source>
</evidence>
<dbReference type="STRING" id="1862672.BO225_09070"/>
<dbReference type="NCBIfam" id="NF002543">
    <property type="entry name" value="PRK02101.1-4"/>
    <property type="match status" value="1"/>
</dbReference>
<name>A0A1U7NL08_9FIRM</name>
<dbReference type="RefSeq" id="WP_076341938.1">
    <property type="nucleotide sequence ID" value="NZ_CAJTMI010000005.1"/>
</dbReference>
<evidence type="ECO:0000313" key="3">
    <source>
        <dbReference type="Proteomes" id="UP000186705"/>
    </source>
</evidence>
<sequence length="236" mass="27729">MKIIISPTKQMKFTDDFPFPYTTPLFFEESQKLRALLSGCTSMELKKMMKVSDKLLAKVEALYKTVHPEQGCALLSYSGIAFQYMAPHVFDDDMLQYVQNHLRILSGMYGILRPFDQVEAYRLEMQTKLLFEPRSLYAFWGARIADALEDDIILNLASEEYAKTIRPYKKLIDVRFLDVDGKEKGVYAKMARGEMVRYMAEHWIESVDEIKQFDRQDYRFCPEHSSEDEFVFQKTR</sequence>
<dbReference type="GeneID" id="78276089"/>
<dbReference type="EMBL" id="MPKA01000087">
    <property type="protein sequence ID" value="OLU45282.1"/>
    <property type="molecule type" value="Genomic_DNA"/>
</dbReference>
<accession>A0A1U7NL08</accession>
<dbReference type="InterPro" id="IPR005583">
    <property type="entry name" value="YaaA"/>
</dbReference>
<dbReference type="PANTHER" id="PTHR30283:SF4">
    <property type="entry name" value="PEROXIDE STRESS RESISTANCE PROTEIN YAAA"/>
    <property type="match status" value="1"/>
</dbReference>
<dbReference type="GO" id="GO:0033194">
    <property type="term" value="P:response to hydroperoxide"/>
    <property type="evidence" value="ECO:0007669"/>
    <property type="project" value="TreeGrafter"/>
</dbReference>
<dbReference type="Proteomes" id="UP000186705">
    <property type="component" value="Unassembled WGS sequence"/>
</dbReference>
<dbReference type="PANTHER" id="PTHR30283">
    <property type="entry name" value="PEROXIDE STRESS RESPONSE PROTEIN YAAA"/>
    <property type="match status" value="1"/>
</dbReference>
<proteinExistence type="inferred from homology"/>
<dbReference type="OrthoDB" id="9777133at2"/>
<comment type="caution">
    <text evidence="2">The sequence shown here is derived from an EMBL/GenBank/DDBJ whole genome shotgun (WGS) entry which is preliminary data.</text>
</comment>
<dbReference type="AlphaFoldDB" id="A0A1U7NL08"/>
<protein>
    <recommendedName>
        <fullName evidence="1">UPF0246 protein BO225_09070</fullName>
    </recommendedName>
</protein>
<reference evidence="2 3" key="1">
    <citation type="submission" date="2016-11" db="EMBL/GenBank/DDBJ databases">
        <title>Description of two novel members of the family Erysipelotrichaceae: Ileibacterium lipovorans gen. nov., sp. nov. and Dubosiella newyorkensis, gen. nov., sp. nov.</title>
        <authorList>
            <person name="Cox L.M."/>
            <person name="Sohn J."/>
            <person name="Tyrrell K.L."/>
            <person name="Citron D.M."/>
            <person name="Lawson P.A."/>
            <person name="Patel N.B."/>
            <person name="Iizumi T."/>
            <person name="Perez-Perez G.I."/>
            <person name="Goldstein E.J."/>
            <person name="Blaser M.J."/>
        </authorList>
    </citation>
    <scope>NUCLEOTIDE SEQUENCE [LARGE SCALE GENOMIC DNA]</scope>
    <source>
        <strain evidence="2 3">NYU-BL-A4</strain>
    </source>
</reference>
<comment type="similarity">
    <text evidence="1">Belongs to the UPF0246 family.</text>
</comment>